<dbReference type="OrthoDB" id="5143602at2"/>
<dbReference type="InterPro" id="IPR007253">
    <property type="entry name" value="Cell_wall-bd_2"/>
</dbReference>
<accession>K6WQP1</accession>
<comment type="caution">
    <text evidence="2">The sequence shown here is derived from an EMBL/GenBank/DDBJ whole genome shotgun (WGS) entry which is preliminary data.</text>
</comment>
<keyword evidence="1" id="KW-0732">Signal</keyword>
<dbReference type="Proteomes" id="UP000008366">
    <property type="component" value="Unassembled WGS sequence"/>
</dbReference>
<dbReference type="eggNOG" id="COG2247">
    <property type="taxonomic scope" value="Bacteria"/>
</dbReference>
<gene>
    <name evidence="2" type="ORF">KILIM_032_00420</name>
</gene>
<organism evidence="2 3">
    <name type="scientific">Kineosphaera limosa NBRC 100340</name>
    <dbReference type="NCBI Taxonomy" id="1184609"/>
    <lineage>
        <taxon>Bacteria</taxon>
        <taxon>Bacillati</taxon>
        <taxon>Actinomycetota</taxon>
        <taxon>Actinomycetes</taxon>
        <taxon>Micrococcales</taxon>
        <taxon>Dermatophilaceae</taxon>
        <taxon>Kineosphaera</taxon>
    </lineage>
</organism>
<dbReference type="PANTHER" id="PTHR30032">
    <property type="entry name" value="N-ACETYLMURAMOYL-L-ALANINE AMIDASE-RELATED"/>
    <property type="match status" value="1"/>
</dbReference>
<evidence type="ECO:0000313" key="3">
    <source>
        <dbReference type="Proteomes" id="UP000008366"/>
    </source>
</evidence>
<dbReference type="RefSeq" id="WP_006592688.1">
    <property type="nucleotide sequence ID" value="NZ_BAHD01000032.1"/>
</dbReference>
<name>K6WQP1_9MICO</name>
<feature type="signal peptide" evidence="1">
    <location>
        <begin position="1"/>
        <end position="32"/>
    </location>
</feature>
<feature type="chain" id="PRO_5003899766" evidence="1">
    <location>
        <begin position="33"/>
        <end position="611"/>
    </location>
</feature>
<evidence type="ECO:0000313" key="2">
    <source>
        <dbReference type="EMBL" id="GAB96156.1"/>
    </source>
</evidence>
<sequence>MPVSSTRRLTTATATIALAAAGLVAPAMSANAAPAITLNPTAPVAGSAFTASFTGLTANNTYRLALTGTTAGDKADRAESNTCRGAAPVSATTLSCTLTEAAGGAYELKLLDGNDNTVLAQAVTVRSIVSIPQAAQPSATDGAGTANDAITLTRVPNVTWTIDGGAAVTFPEGVNTQEVRVTPGDPSTDYRVTATAADGHVFEGGSTTWSQTFRLTSAATVPALLPTPTAPVVIDEPGKTNDAVRLTRVENVTWFVNGTEVPWTDNATVKTVPVTHGEGGRVTVTARAAAGRAFPGLHPAYDFVYTYTDERGEPTSTRVAGNGRVETAIEASKKYFPQRTETVYVANALNFPDALSAGPAAARQESPLLLTLPNQASSAVLDEVRRLAPQSIRIVGGTTVVSPEVERQLQQIAPVTRLQGQNRYATAAAVSGTWAKSGTVYVALGLNFPDALSAGSGAAKENAPLLLSDGNGLSGETVAALQSLEPANVKLVGGADVLRASVERQIRDVRPSATITRYAGADRFATSAAVIENVTGRPGDQTTAFLATGLNFPDALSGVPAAHKAKAPLALTLPQCLPASVKTQLDKLPLTAVTRLGGSSVVGDYPLSRGC</sequence>
<reference evidence="2 3" key="1">
    <citation type="submission" date="2012-08" db="EMBL/GenBank/DDBJ databases">
        <title>Whole genome shotgun sequence of Kineosphaera limosa NBRC 100340.</title>
        <authorList>
            <person name="Yoshida I."/>
            <person name="Isaki S."/>
            <person name="Hosoyama A."/>
            <person name="Tsuchikane K."/>
            <person name="Katsumata H."/>
            <person name="Ando Y."/>
            <person name="Ohji S."/>
            <person name="Hamada M."/>
            <person name="Tamura T."/>
            <person name="Yamazoe A."/>
            <person name="Yamazaki S."/>
            <person name="Fujita N."/>
        </authorList>
    </citation>
    <scope>NUCLEOTIDE SEQUENCE [LARGE SCALE GENOMIC DNA]</scope>
    <source>
        <strain evidence="2 3">NBRC 100340</strain>
    </source>
</reference>
<protein>
    <submittedName>
        <fullName evidence="2">Uncharacterized protein</fullName>
    </submittedName>
</protein>
<proteinExistence type="predicted"/>
<dbReference type="EMBL" id="BAHD01000032">
    <property type="protein sequence ID" value="GAB96156.1"/>
    <property type="molecule type" value="Genomic_DNA"/>
</dbReference>
<dbReference type="AlphaFoldDB" id="K6WQP1"/>
<dbReference type="Pfam" id="PF04122">
    <property type="entry name" value="CW_binding_2"/>
    <property type="match status" value="3"/>
</dbReference>
<evidence type="ECO:0000256" key="1">
    <source>
        <dbReference type="SAM" id="SignalP"/>
    </source>
</evidence>
<dbReference type="PANTHER" id="PTHR30032:SF4">
    <property type="entry name" value="AMIDASE ENHANCER"/>
    <property type="match status" value="1"/>
</dbReference>
<keyword evidence="3" id="KW-1185">Reference proteome</keyword>
<dbReference type="InterPro" id="IPR051922">
    <property type="entry name" value="Bact_Sporulation_Assoc"/>
</dbReference>
<dbReference type="GO" id="GO:0030288">
    <property type="term" value="C:outer membrane-bounded periplasmic space"/>
    <property type="evidence" value="ECO:0007669"/>
    <property type="project" value="TreeGrafter"/>
</dbReference>
<dbReference type="STRING" id="1184609.KILIM_032_00420"/>
<dbReference type="Gene3D" id="3.40.50.12090">
    <property type="match status" value="2"/>
</dbReference>